<keyword evidence="3" id="KW-1185">Reference proteome</keyword>
<proteinExistence type="predicted"/>
<comment type="caution">
    <text evidence="2">The sequence shown here is derived from an EMBL/GenBank/DDBJ whole genome shotgun (WGS) entry which is preliminary data.</text>
</comment>
<dbReference type="Proteomes" id="UP000078113">
    <property type="component" value="Unassembled WGS sequence"/>
</dbReference>
<organism evidence="2 3">
    <name type="scientific">Tilletia walkeri</name>
    <dbReference type="NCBI Taxonomy" id="117179"/>
    <lineage>
        <taxon>Eukaryota</taxon>
        <taxon>Fungi</taxon>
        <taxon>Dikarya</taxon>
        <taxon>Basidiomycota</taxon>
        <taxon>Ustilaginomycotina</taxon>
        <taxon>Exobasidiomycetes</taxon>
        <taxon>Tilletiales</taxon>
        <taxon>Tilletiaceae</taxon>
        <taxon>Tilletia</taxon>
    </lineage>
</organism>
<gene>
    <name evidence="2" type="ORF">A4X09_0g3873</name>
</gene>
<feature type="non-terminal residue" evidence="2">
    <location>
        <position position="1"/>
    </location>
</feature>
<evidence type="ECO:0008006" key="4">
    <source>
        <dbReference type="Google" id="ProtNLM"/>
    </source>
</evidence>
<evidence type="ECO:0000313" key="3">
    <source>
        <dbReference type="Proteomes" id="UP000078113"/>
    </source>
</evidence>
<feature type="region of interest" description="Disordered" evidence="1">
    <location>
        <begin position="350"/>
        <end position="369"/>
    </location>
</feature>
<sequence length="384" mass="42309">EDELYVDKALAFGVASSAGAWGIVGDALADVLRRTGMGPTIKWVDDYLLLRVRARDLPGINAQPAQRLCGSVPPPPFPSRDNEWAYSLADVDAVCAPLGIPWSPEKEQAFSGTVFFVGVWSDIAAREISLASDRVAKYLAECRDWVDRARHTKAQAQQLLGRLQFAAHAVPAGRPYLSGLVDFITLHELAEHRVPGRAHSDLVARRPNSRVRSDVLWWMQELERPRLARRFHNDLSLSDPGLYTEACDFGAGVVLGSSEAAYVFTTSWRTAGRDIMWAEAVGAELGMLHLIVAGFRDQRVVLYIDSTSVEGGLRRGRIRNAAANECIERFLHSAAKHNLEFAPVRVDTYNNPADAPSRGADAERPPLPHLALPSALHGLVRRVR</sequence>
<name>A0A8X7T546_9BASI</name>
<dbReference type="PANTHER" id="PTHR33050:SF7">
    <property type="entry name" value="RIBONUCLEASE H"/>
    <property type="match status" value="1"/>
</dbReference>
<evidence type="ECO:0000313" key="2">
    <source>
        <dbReference type="EMBL" id="KAE8268468.1"/>
    </source>
</evidence>
<reference evidence="2" key="1">
    <citation type="submission" date="2016-04" db="EMBL/GenBank/DDBJ databases">
        <authorList>
            <person name="Nguyen H.D."/>
            <person name="Samba Siva P."/>
            <person name="Cullis J."/>
            <person name="Levesque C.A."/>
            <person name="Hambleton S."/>
        </authorList>
    </citation>
    <scope>NUCLEOTIDE SEQUENCE</scope>
    <source>
        <strain evidence="2">DAOMC 236422</strain>
    </source>
</reference>
<protein>
    <recommendedName>
        <fullName evidence="4">Reverse transcriptase domain-containing protein</fullName>
    </recommendedName>
</protein>
<dbReference type="EMBL" id="LWDG02000150">
    <property type="protein sequence ID" value="KAE8268468.1"/>
    <property type="molecule type" value="Genomic_DNA"/>
</dbReference>
<accession>A0A8X7T546</accession>
<dbReference type="PANTHER" id="PTHR33050">
    <property type="entry name" value="REVERSE TRANSCRIPTASE DOMAIN-CONTAINING PROTEIN"/>
    <property type="match status" value="1"/>
</dbReference>
<evidence type="ECO:0000256" key="1">
    <source>
        <dbReference type="SAM" id="MobiDB-lite"/>
    </source>
</evidence>
<reference evidence="2" key="2">
    <citation type="journal article" date="2019" name="IMA Fungus">
        <title>Genome sequencing and comparison of five Tilletia species to identify candidate genes for the detection of regulated species infecting wheat.</title>
        <authorList>
            <person name="Nguyen H.D.T."/>
            <person name="Sultana T."/>
            <person name="Kesanakurti P."/>
            <person name="Hambleton S."/>
        </authorList>
    </citation>
    <scope>NUCLEOTIDE SEQUENCE</scope>
    <source>
        <strain evidence="2">DAOMC 236422</strain>
    </source>
</reference>
<dbReference type="AlphaFoldDB" id="A0A8X7T546"/>
<dbReference type="InterPro" id="IPR052055">
    <property type="entry name" value="Hepadnavirus_pol/RT"/>
</dbReference>